<name>A0AA36MHI1_CYLNA</name>
<reference evidence="1" key="1">
    <citation type="submission" date="2023-07" db="EMBL/GenBank/DDBJ databases">
        <authorList>
            <consortium name="CYATHOMIX"/>
        </authorList>
    </citation>
    <scope>NUCLEOTIDE SEQUENCE</scope>
    <source>
        <strain evidence="1">N/A</strain>
    </source>
</reference>
<proteinExistence type="predicted"/>
<sequence length="100" mass="11367">MCGLNCMPVIRRTSGTEVTTASFEEIRSGTNAGQWNNKRLAQFVINKSSNQSRSKNAADLDCHHFVRRCAVLRRCSGKEHYKWTSHNHSSFCNIKIARLP</sequence>
<protein>
    <submittedName>
        <fullName evidence="1">Uncharacterized protein</fullName>
    </submittedName>
</protein>
<dbReference type="AlphaFoldDB" id="A0AA36MHI1"/>
<evidence type="ECO:0000313" key="2">
    <source>
        <dbReference type="Proteomes" id="UP001176961"/>
    </source>
</evidence>
<evidence type="ECO:0000313" key="1">
    <source>
        <dbReference type="EMBL" id="CAJ0610250.1"/>
    </source>
</evidence>
<keyword evidence="2" id="KW-1185">Reference proteome</keyword>
<accession>A0AA36MHI1</accession>
<dbReference type="Proteomes" id="UP001176961">
    <property type="component" value="Unassembled WGS sequence"/>
</dbReference>
<comment type="caution">
    <text evidence="1">The sequence shown here is derived from an EMBL/GenBank/DDBJ whole genome shotgun (WGS) entry which is preliminary data.</text>
</comment>
<dbReference type="EMBL" id="CATQJL010000326">
    <property type="protein sequence ID" value="CAJ0610250.1"/>
    <property type="molecule type" value="Genomic_DNA"/>
</dbReference>
<gene>
    <name evidence="1" type="ORF">CYNAS_LOCUS22233</name>
</gene>
<organism evidence="1 2">
    <name type="scientific">Cylicocyclus nassatus</name>
    <name type="common">Nematode worm</name>
    <dbReference type="NCBI Taxonomy" id="53992"/>
    <lineage>
        <taxon>Eukaryota</taxon>
        <taxon>Metazoa</taxon>
        <taxon>Ecdysozoa</taxon>
        <taxon>Nematoda</taxon>
        <taxon>Chromadorea</taxon>
        <taxon>Rhabditida</taxon>
        <taxon>Rhabditina</taxon>
        <taxon>Rhabditomorpha</taxon>
        <taxon>Strongyloidea</taxon>
        <taxon>Strongylidae</taxon>
        <taxon>Cylicocyclus</taxon>
    </lineage>
</organism>